<keyword evidence="3" id="KW-1185">Reference proteome</keyword>
<dbReference type="EMBL" id="JAWSTH010000075">
    <property type="protein sequence ID" value="MDW5597119.1"/>
    <property type="molecule type" value="Genomic_DNA"/>
</dbReference>
<accession>A0ABU4HWA1</accession>
<dbReference type="Proteomes" id="UP001284601">
    <property type="component" value="Unassembled WGS sequence"/>
</dbReference>
<reference evidence="3" key="1">
    <citation type="submission" date="2023-07" db="EMBL/GenBank/DDBJ databases">
        <title>Conexibacter stalactiti sp. nov., isolated from stalactites in a lava cave and emended description of the genus Conexibacter.</title>
        <authorList>
            <person name="Lee S.D."/>
        </authorList>
    </citation>
    <scope>NUCLEOTIDE SEQUENCE [LARGE SCALE GENOMIC DNA]</scope>
    <source>
        <strain evidence="3">KCTC 39840</strain>
    </source>
</reference>
<proteinExistence type="predicted"/>
<dbReference type="RefSeq" id="WP_318599581.1">
    <property type="nucleotide sequence ID" value="NZ_JAWSTH010000075.1"/>
</dbReference>
<dbReference type="InterPro" id="IPR036390">
    <property type="entry name" value="WH_DNA-bd_sf"/>
</dbReference>
<feature type="domain" description="Transcription regulator PadR N-terminal" evidence="1">
    <location>
        <begin position="8"/>
        <end position="84"/>
    </location>
</feature>
<evidence type="ECO:0000313" key="3">
    <source>
        <dbReference type="Proteomes" id="UP001284601"/>
    </source>
</evidence>
<dbReference type="InterPro" id="IPR036388">
    <property type="entry name" value="WH-like_DNA-bd_sf"/>
</dbReference>
<comment type="caution">
    <text evidence="2">The sequence shown here is derived from an EMBL/GenBank/DDBJ whole genome shotgun (WGS) entry which is preliminary data.</text>
</comment>
<evidence type="ECO:0000313" key="2">
    <source>
        <dbReference type="EMBL" id="MDW5597119.1"/>
    </source>
</evidence>
<dbReference type="Gene3D" id="1.10.10.10">
    <property type="entry name" value="Winged helix-like DNA-binding domain superfamily/Winged helix DNA-binding domain"/>
    <property type="match status" value="1"/>
</dbReference>
<dbReference type="PANTHER" id="PTHR43252:SF2">
    <property type="entry name" value="TRANSCRIPTION REGULATOR, PADR-LIKE FAMILY"/>
    <property type="match status" value="1"/>
</dbReference>
<dbReference type="SUPFAM" id="SSF46785">
    <property type="entry name" value="Winged helix' DNA-binding domain"/>
    <property type="match status" value="1"/>
</dbReference>
<dbReference type="Pfam" id="PF03551">
    <property type="entry name" value="PadR"/>
    <property type="match status" value="1"/>
</dbReference>
<gene>
    <name evidence="2" type="ORF">R7226_22425</name>
</gene>
<organism evidence="2 3">
    <name type="scientific">Conexibacter stalactiti</name>
    <dbReference type="NCBI Taxonomy" id="1940611"/>
    <lineage>
        <taxon>Bacteria</taxon>
        <taxon>Bacillati</taxon>
        <taxon>Actinomycetota</taxon>
        <taxon>Thermoleophilia</taxon>
        <taxon>Solirubrobacterales</taxon>
        <taxon>Conexibacteraceae</taxon>
        <taxon>Conexibacter</taxon>
    </lineage>
</organism>
<dbReference type="InterPro" id="IPR005149">
    <property type="entry name" value="Tscrpt_reg_PadR_N"/>
</dbReference>
<dbReference type="PANTHER" id="PTHR43252">
    <property type="entry name" value="TRANSCRIPTIONAL REGULATOR YQJI"/>
    <property type="match status" value="1"/>
</dbReference>
<sequence length="190" mass="21570">MLSTNHVVLGLVIDRPGYGYELQQRLDDRLGFLGLSDTVVYRVLDRLEHDDQIVESGPKSFGATRRGSPRVMYVATERGRSEFRRWMREPCERALVRDELHAKLVLAEPGDIGHLMTQVIAQERLCVEELTSLTRAPLRDLVGVDVPWPSVASVLIDEARAIRLQGTIDWLQRVRAVLERRASASSEQVR</sequence>
<evidence type="ECO:0000259" key="1">
    <source>
        <dbReference type="Pfam" id="PF03551"/>
    </source>
</evidence>
<name>A0ABU4HWA1_9ACTN</name>
<protein>
    <submittedName>
        <fullName evidence="2">PadR family transcriptional regulator</fullName>
    </submittedName>
</protein>